<evidence type="ECO:0000256" key="4">
    <source>
        <dbReference type="ARBA" id="ARBA00022912"/>
    </source>
</evidence>
<dbReference type="InterPro" id="IPR017867">
    <property type="entry name" value="Tyr_phospatase_low_mol_wt"/>
</dbReference>
<dbReference type="SUPFAM" id="SSF52788">
    <property type="entry name" value="Phosphotyrosine protein phosphatases I"/>
    <property type="match status" value="1"/>
</dbReference>
<dbReference type="Proteomes" id="UP000192936">
    <property type="component" value="Unassembled WGS sequence"/>
</dbReference>
<dbReference type="PANTHER" id="PTHR11717">
    <property type="entry name" value="LOW MOLECULAR WEIGHT PROTEIN TYROSINE PHOSPHATASE"/>
    <property type="match status" value="1"/>
</dbReference>
<dbReference type="AlphaFoldDB" id="A0A1X7G3L6"/>
<sequence>MVKVLFVCTGNICRSPTAEGVFRHLAERAGLGGHVIADSAGTHGYHVGEPPDPRTQAAALARGVDLSTLRARKVAAADFTRFDLILAMDQGHLAQLRRLAPAGATAALRLFLDDAPGLEGREVPDPYYGGADGFEEVLDLCEAGSRGLLDRLSRECRFPIRESMG</sequence>
<evidence type="ECO:0000256" key="1">
    <source>
        <dbReference type="ARBA" id="ARBA00011063"/>
    </source>
</evidence>
<gene>
    <name evidence="7" type="ORF">SAMN02982917_3212</name>
</gene>
<feature type="active site" description="Proton donor" evidence="5">
    <location>
        <position position="125"/>
    </location>
</feature>
<evidence type="ECO:0000259" key="6">
    <source>
        <dbReference type="SMART" id="SM00226"/>
    </source>
</evidence>
<dbReference type="RefSeq" id="WP_085087073.1">
    <property type="nucleotide sequence ID" value="NZ_FXAK01000007.1"/>
</dbReference>
<dbReference type="OrthoDB" id="9784339at2"/>
<evidence type="ECO:0000256" key="3">
    <source>
        <dbReference type="ARBA" id="ARBA00022801"/>
    </source>
</evidence>
<name>A0A1X7G3L6_9PROT</name>
<dbReference type="GO" id="GO:0004725">
    <property type="term" value="F:protein tyrosine phosphatase activity"/>
    <property type="evidence" value="ECO:0007669"/>
    <property type="project" value="UniProtKB-EC"/>
</dbReference>
<dbReference type="InterPro" id="IPR036196">
    <property type="entry name" value="Ptyr_pPase_sf"/>
</dbReference>
<dbReference type="FunFam" id="3.40.50.2300:FF:000113">
    <property type="entry name" value="Low molecular weight protein-tyrosine-phosphatase"/>
    <property type="match status" value="1"/>
</dbReference>
<protein>
    <recommendedName>
        <fullName evidence="2">protein-tyrosine-phosphatase</fullName>
        <ecNumber evidence="2">3.1.3.48</ecNumber>
    </recommendedName>
</protein>
<reference evidence="7 8" key="1">
    <citation type="submission" date="2017-04" db="EMBL/GenBank/DDBJ databases">
        <authorList>
            <person name="Afonso C.L."/>
            <person name="Miller P.J."/>
            <person name="Scott M.A."/>
            <person name="Spackman E."/>
            <person name="Goraichik I."/>
            <person name="Dimitrov K.M."/>
            <person name="Suarez D.L."/>
            <person name="Swayne D.E."/>
        </authorList>
    </citation>
    <scope>NUCLEOTIDE SEQUENCE [LARGE SCALE GENOMIC DNA]</scope>
    <source>
        <strain evidence="7 8">A2P</strain>
    </source>
</reference>
<comment type="similarity">
    <text evidence="1">Belongs to the low molecular weight phosphotyrosine protein phosphatase family.</text>
</comment>
<keyword evidence="4" id="KW-0904">Protein phosphatase</keyword>
<dbReference type="PANTHER" id="PTHR11717:SF7">
    <property type="entry name" value="LOW MOLECULAR WEIGHT PHOSPHOTYROSINE PROTEIN PHOSPHATASE"/>
    <property type="match status" value="1"/>
</dbReference>
<feature type="active site" evidence="5">
    <location>
        <position position="14"/>
    </location>
</feature>
<organism evidence="7 8">
    <name type="scientific">Azospirillum oryzae</name>
    <dbReference type="NCBI Taxonomy" id="286727"/>
    <lineage>
        <taxon>Bacteria</taxon>
        <taxon>Pseudomonadati</taxon>
        <taxon>Pseudomonadota</taxon>
        <taxon>Alphaproteobacteria</taxon>
        <taxon>Rhodospirillales</taxon>
        <taxon>Azospirillaceae</taxon>
        <taxon>Azospirillum</taxon>
    </lineage>
</organism>
<dbReference type="Gene3D" id="3.40.50.2300">
    <property type="match status" value="1"/>
</dbReference>
<accession>A0A1X7G3L6</accession>
<dbReference type="PRINTS" id="PR00719">
    <property type="entry name" value="LMWPTPASE"/>
</dbReference>
<keyword evidence="3" id="KW-0378">Hydrolase</keyword>
<evidence type="ECO:0000256" key="2">
    <source>
        <dbReference type="ARBA" id="ARBA00013064"/>
    </source>
</evidence>
<dbReference type="STRING" id="286727.SAMN02982917_3212"/>
<dbReference type="InterPro" id="IPR023485">
    <property type="entry name" value="Ptyr_pPase"/>
</dbReference>
<proteinExistence type="inferred from homology"/>
<dbReference type="EC" id="3.1.3.48" evidence="2"/>
<evidence type="ECO:0000256" key="5">
    <source>
        <dbReference type="PIRSR" id="PIRSR617867-1"/>
    </source>
</evidence>
<dbReference type="SMART" id="SM00226">
    <property type="entry name" value="LMWPc"/>
    <property type="match status" value="1"/>
</dbReference>
<evidence type="ECO:0000313" key="7">
    <source>
        <dbReference type="EMBL" id="SMF63490.1"/>
    </source>
</evidence>
<feature type="active site" description="Nucleophile" evidence="5">
    <location>
        <position position="8"/>
    </location>
</feature>
<dbReference type="EMBL" id="FXAK01000007">
    <property type="protein sequence ID" value="SMF63490.1"/>
    <property type="molecule type" value="Genomic_DNA"/>
</dbReference>
<dbReference type="Pfam" id="PF01451">
    <property type="entry name" value="LMWPc"/>
    <property type="match status" value="1"/>
</dbReference>
<dbReference type="InterPro" id="IPR050438">
    <property type="entry name" value="LMW_PTPase"/>
</dbReference>
<dbReference type="CDD" id="cd16343">
    <property type="entry name" value="LMWPTP"/>
    <property type="match status" value="1"/>
</dbReference>
<evidence type="ECO:0000313" key="8">
    <source>
        <dbReference type="Proteomes" id="UP000192936"/>
    </source>
</evidence>
<feature type="domain" description="Phosphotyrosine protein phosphatase I" evidence="6">
    <location>
        <begin position="2"/>
        <end position="151"/>
    </location>
</feature>